<dbReference type="GeneTree" id="ENSGT00940000163963"/>
<evidence type="ECO:0000256" key="15">
    <source>
        <dbReference type="ARBA" id="ARBA00022989"/>
    </source>
</evidence>
<dbReference type="InterPro" id="IPR039261">
    <property type="entry name" value="FNR_nucleotide-bd"/>
</dbReference>
<evidence type="ECO:0000256" key="7">
    <source>
        <dbReference type="ARBA" id="ARBA00022559"/>
    </source>
</evidence>
<dbReference type="PROSITE" id="PS00018">
    <property type="entry name" value="EF_HAND_1"/>
    <property type="match status" value="1"/>
</dbReference>
<comment type="similarity">
    <text evidence="4">In the N-terminal section; belongs to the peroxidase family.</text>
</comment>
<keyword evidence="13" id="KW-0106">Calcium</keyword>
<feature type="domain" description="EF-hand" evidence="23">
    <location>
        <begin position="840"/>
        <end position="875"/>
    </location>
</feature>
<keyword evidence="26" id="KW-1185">Reference proteome</keyword>
<dbReference type="SUPFAM" id="SSF52343">
    <property type="entry name" value="Ferredoxin reductase-like, C-terminal NADP-linked domain"/>
    <property type="match status" value="1"/>
</dbReference>
<evidence type="ECO:0000256" key="20">
    <source>
        <dbReference type="ARBA" id="ARBA00047455"/>
    </source>
</evidence>
<keyword evidence="9 22" id="KW-0812">Transmembrane</keyword>
<organism evidence="25 26">
    <name type="scientific">Astatotilapia calliptera</name>
    <name type="common">Eastern happy</name>
    <name type="synonym">Chromis callipterus</name>
    <dbReference type="NCBI Taxonomy" id="8154"/>
    <lineage>
        <taxon>Eukaryota</taxon>
        <taxon>Metazoa</taxon>
        <taxon>Chordata</taxon>
        <taxon>Craniata</taxon>
        <taxon>Vertebrata</taxon>
        <taxon>Euteleostomi</taxon>
        <taxon>Actinopterygii</taxon>
        <taxon>Neopterygii</taxon>
        <taxon>Teleostei</taxon>
        <taxon>Neoteleostei</taxon>
        <taxon>Acanthomorphata</taxon>
        <taxon>Ovalentaria</taxon>
        <taxon>Cichlomorphae</taxon>
        <taxon>Cichliformes</taxon>
        <taxon>Cichlidae</taxon>
        <taxon>African cichlids</taxon>
        <taxon>Pseudocrenilabrinae</taxon>
        <taxon>Haplochromini</taxon>
        <taxon>Astatotilapia</taxon>
    </lineage>
</organism>
<evidence type="ECO:0000256" key="3">
    <source>
        <dbReference type="ARBA" id="ARBA00005197"/>
    </source>
</evidence>
<dbReference type="Ensembl" id="ENSACLT00000014045.2">
    <property type="protein sequence ID" value="ENSACLP00000013711.2"/>
    <property type="gene ID" value="ENSACLG00000009298.2"/>
</dbReference>
<keyword evidence="19" id="KW-0376">Hydrogen peroxide</keyword>
<name>A0A3P8P9L3_ASTCA</name>
<dbReference type="SUPFAM" id="SSF47473">
    <property type="entry name" value="EF-hand"/>
    <property type="match status" value="1"/>
</dbReference>
<dbReference type="InterPro" id="IPR010255">
    <property type="entry name" value="Haem_peroxidase_sf"/>
</dbReference>
<dbReference type="GO" id="GO:0016175">
    <property type="term" value="F:superoxide-generating NAD(P)H oxidase activity"/>
    <property type="evidence" value="ECO:0007669"/>
    <property type="project" value="UniProtKB-ARBA"/>
</dbReference>
<evidence type="ECO:0000313" key="26">
    <source>
        <dbReference type="Proteomes" id="UP000265100"/>
    </source>
</evidence>
<evidence type="ECO:0000256" key="14">
    <source>
        <dbReference type="ARBA" id="ARBA00022857"/>
    </source>
</evidence>
<dbReference type="InterPro" id="IPR034821">
    <property type="entry name" value="DUOX_peroxidase"/>
</dbReference>
<evidence type="ECO:0000256" key="12">
    <source>
        <dbReference type="ARBA" id="ARBA00022827"/>
    </source>
</evidence>
<dbReference type="InterPro" id="IPR017927">
    <property type="entry name" value="FAD-bd_FR_type"/>
</dbReference>
<evidence type="ECO:0000256" key="6">
    <source>
        <dbReference type="ARBA" id="ARBA00022534"/>
    </source>
</evidence>
<dbReference type="InterPro" id="IPR011992">
    <property type="entry name" value="EF-hand-dom_pair"/>
</dbReference>
<comment type="subcellular location">
    <subcellularLocation>
        <location evidence="2">Membrane</location>
        <topology evidence="2">Multi-pass membrane protein</topology>
    </subcellularLocation>
</comment>
<dbReference type="GO" id="GO:0005509">
    <property type="term" value="F:calcium ion binding"/>
    <property type="evidence" value="ECO:0007669"/>
    <property type="project" value="InterPro"/>
</dbReference>
<dbReference type="Gene3D" id="1.10.640.10">
    <property type="entry name" value="Haem peroxidase domain superfamily, animal type"/>
    <property type="match status" value="1"/>
</dbReference>
<dbReference type="Pfam" id="PF00036">
    <property type="entry name" value="EF-hand_1"/>
    <property type="match status" value="1"/>
</dbReference>
<protein>
    <recommendedName>
        <fullName evidence="5">NAD(P)H oxidase (H2O2-forming)</fullName>
        <ecNumber evidence="5">1.6.3.1</ecNumber>
    </recommendedName>
</protein>
<dbReference type="InterPro" id="IPR013112">
    <property type="entry name" value="FAD-bd_8"/>
</dbReference>
<keyword evidence="11" id="KW-0677">Repeat</keyword>
<keyword evidence="7" id="KW-0575">Peroxidase</keyword>
<feature type="transmembrane region" description="Helical" evidence="22">
    <location>
        <begin position="1031"/>
        <end position="1057"/>
    </location>
</feature>
<dbReference type="CDD" id="cd09820">
    <property type="entry name" value="dual_peroxidase_like"/>
    <property type="match status" value="1"/>
</dbReference>
<dbReference type="GO" id="GO:0006979">
    <property type="term" value="P:response to oxidative stress"/>
    <property type="evidence" value="ECO:0007669"/>
    <property type="project" value="InterPro"/>
</dbReference>
<keyword evidence="6" id="KW-0893">Thyroid hormones biosynthesis</keyword>
<reference evidence="26" key="2">
    <citation type="submission" date="2023-03" db="EMBL/GenBank/DDBJ databases">
        <authorList>
            <consortium name="Wellcome Sanger Institute Data Sharing"/>
        </authorList>
    </citation>
    <scope>NUCLEOTIDE SEQUENCE [LARGE SCALE GENOMIC DNA]</scope>
</reference>
<dbReference type="PROSITE" id="PS51384">
    <property type="entry name" value="FAD_FR"/>
    <property type="match status" value="1"/>
</dbReference>
<keyword evidence="18" id="KW-0325">Glycoprotein</keyword>
<sequence>YTSRAPPRFTREEDALTGILWKRGSHCEITWEVPRFDGWYNSLGYPRRGAVGTHLMRLVPAHYSDGVYHPVQEPLLPNPRRLSRLLAEGPSGLPSTRNQTVLSLFFGYHVTFEIFDSRTPGCPPEFMHIPVPKGDPVFDPTASGKVLLLFQRGPWDKESGQSPSNPRIQVNLVTAWIDGSSIYGPSTSWSDSRRSFSGGLLTSGSEWNMPKKGGRQMWSAADPSTREAVAEGLYELGNAWANENVFTAAEGIIWFRYHNHIASKLHNNHPEWSDEELFQNARKTVVATFQNIALYEWLPAYLNGKKLPPYPGYQKFVDPGISPEFQAAAIRFGITMAPPGVYMRNRTCHFREIINIDGSTSPAMRLCNSFWKRQEVNMKKSQDVDDLLMGMASQIAEREDNIVVEDLRDFMYGPLRFTRTDLVAMTIQRGRDFGLRSYTEIRKALDLPPVNKFEDINPELNHTNPQLLRDIAELYDGDISKLELFPGGLLETLDGPGPVFSAIVLDQFERIRNGDRFWFENKQNGLFTDKEIQAIRSVTYRDVLIAVTSAEASHIQNNVFFWKDGDPCPQPTQLNASMLHSCTNATKLDYFDGSRAGFGIFVIVMFLFPVGKYRHGLAVFLPGKNSDLNVKTDEPAWQGHKKQLQPVSVEIDEKRRLQVCDRSGTAHRCINLRNQDYLDVVLSNDCQQKALLLKVPKEYDLVLFFDEEGKRMEFVRQLRPEVTDVRPEVRVREMREKGLLKEALTRQQRAQIVETFIRHAFSKVLEIEKCDAGDMSGISHKKAREVLQCELTALEFADALGLKSDSLFVDSMFTLADKDGNGYLSFQEFLDVIVIFMKGSPEEKSKLMFSMNDIGETGFLSKEEFARMLRSFIEISNGALSKSQAEDGIKAMMQAAGFDDKEKISWEDFHFLLRDHEKELQFAQLNVKGWRKFYYGLQSVSTGVPETSMVGIIVSRGSAAAISFLFPYMLLTVCRNLITLCRETFLNRYIPFDAAIDFHRFMAMSMLQILEFYPSLCLACFPFRSELPPKWYWWFFQTVPGMTGVLLLFAFAFMYVFASHYFRRISFRAFWITHYLYVAVYILVIIHGSFALLQEPRFHIYLIPPGLLFLLDKLISLSRKKVEIPVIRAELLPSGVTHLEFKRPQGFVYRSGQWVRIACLMLGTDEYHPFTLTSAPHEETLSLHIRAVGPWTSQLRDYFHGTGIHLSLHPKLYLDGPFGEGHQEWIDFEVSVLVGGGIGVTPFTSILKDLVFKSSVKSKVLCKKVYFIWVTRTQRQFEWVSDIIREVEEMDTQDLVSVHTYITQVAEKFDLRTTMLVRSAVTISKYHMK</sequence>
<dbReference type="PRINTS" id="PR00457">
    <property type="entry name" value="ANPEROXIDASE"/>
</dbReference>
<comment type="pathway">
    <text evidence="3">Hormone biosynthesis; thyroid hormone biosynthesis.</text>
</comment>
<proteinExistence type="inferred from homology"/>
<evidence type="ECO:0000256" key="17">
    <source>
        <dbReference type="ARBA" id="ARBA00023136"/>
    </source>
</evidence>
<accession>A0A3P8P9L3</accession>
<evidence type="ECO:0000256" key="1">
    <source>
        <dbReference type="ARBA" id="ARBA00003796"/>
    </source>
</evidence>
<dbReference type="GO" id="GO:0016020">
    <property type="term" value="C:membrane"/>
    <property type="evidence" value="ECO:0007669"/>
    <property type="project" value="UniProtKB-SubCell"/>
</dbReference>
<dbReference type="GO" id="GO:0004601">
    <property type="term" value="F:peroxidase activity"/>
    <property type="evidence" value="ECO:0007669"/>
    <property type="project" value="UniProtKB-KW"/>
</dbReference>
<comment type="function">
    <text evidence="1">Generates hydrogen peroxide which is required for the activity of thyroid peroxidase/TPO and lactoperoxidase/LPO. Plays a role in thyroid hormones synthesis and lactoperoxidase-mediated antimicrobial defense at the surface of mucosa. May have its own peroxidase activity through its N-terminal peroxidase-like domain.</text>
</comment>
<dbReference type="InterPro" id="IPR037120">
    <property type="entry name" value="Haem_peroxidase_sf_animal"/>
</dbReference>
<feature type="transmembrane region" description="Helical" evidence="22">
    <location>
        <begin position="1001"/>
        <end position="1025"/>
    </location>
</feature>
<dbReference type="FunFam" id="2.40.30.10:FF:000059">
    <property type="entry name" value="dual oxidase isoform X1"/>
    <property type="match status" value="1"/>
</dbReference>
<evidence type="ECO:0000256" key="18">
    <source>
        <dbReference type="ARBA" id="ARBA00023180"/>
    </source>
</evidence>
<dbReference type="Proteomes" id="UP000265100">
    <property type="component" value="Chromosome 7"/>
</dbReference>
<dbReference type="SFLD" id="SFLDG01169">
    <property type="entry name" value="NADPH_oxidase_subgroup_(NOX)"/>
    <property type="match status" value="2"/>
</dbReference>
<keyword evidence="8" id="KW-0285">Flavoprotein</keyword>
<dbReference type="GO" id="GO:0009653">
    <property type="term" value="P:anatomical structure morphogenesis"/>
    <property type="evidence" value="ECO:0007669"/>
    <property type="project" value="UniProtKB-ARBA"/>
</dbReference>
<evidence type="ECO:0000256" key="13">
    <source>
        <dbReference type="ARBA" id="ARBA00022837"/>
    </source>
</evidence>
<dbReference type="FunFam" id="1.10.640.10:FF:000004">
    <property type="entry name" value="Dual oxidase 2"/>
    <property type="match status" value="1"/>
</dbReference>
<evidence type="ECO:0000259" key="24">
    <source>
        <dbReference type="PROSITE" id="PS51384"/>
    </source>
</evidence>
<reference evidence="25" key="3">
    <citation type="submission" date="2025-08" db="UniProtKB">
        <authorList>
            <consortium name="Ensembl"/>
        </authorList>
    </citation>
    <scope>IDENTIFICATION</scope>
</reference>
<dbReference type="GO" id="GO:0016174">
    <property type="term" value="F:NAD(P)H oxidase H2O2-forming activity"/>
    <property type="evidence" value="ECO:0007669"/>
    <property type="project" value="UniProtKB-EC"/>
</dbReference>
<evidence type="ECO:0000256" key="16">
    <source>
        <dbReference type="ARBA" id="ARBA00023002"/>
    </source>
</evidence>
<dbReference type="Pfam" id="PF01794">
    <property type="entry name" value="Ferric_reduct"/>
    <property type="match status" value="1"/>
</dbReference>
<reference evidence="25" key="4">
    <citation type="submission" date="2025-09" db="UniProtKB">
        <authorList>
            <consortium name="Ensembl"/>
        </authorList>
    </citation>
    <scope>IDENTIFICATION</scope>
</reference>
<dbReference type="PANTHER" id="PTHR11475:SF144">
    <property type="entry name" value="NAD(P)H OXIDASE (H2O2-FORMING)"/>
    <property type="match status" value="1"/>
</dbReference>
<evidence type="ECO:0000256" key="4">
    <source>
        <dbReference type="ARBA" id="ARBA00005644"/>
    </source>
</evidence>
<evidence type="ECO:0000256" key="11">
    <source>
        <dbReference type="ARBA" id="ARBA00022737"/>
    </source>
</evidence>
<evidence type="ECO:0000256" key="19">
    <source>
        <dbReference type="ARBA" id="ARBA00023324"/>
    </source>
</evidence>
<dbReference type="PROSITE" id="PS50222">
    <property type="entry name" value="EF_HAND_2"/>
    <property type="match status" value="2"/>
</dbReference>
<dbReference type="GO" id="GO:0020037">
    <property type="term" value="F:heme binding"/>
    <property type="evidence" value="ECO:0007669"/>
    <property type="project" value="InterPro"/>
</dbReference>
<keyword evidence="15 22" id="KW-1133">Transmembrane helix</keyword>
<keyword evidence="10" id="KW-0479">Metal-binding</keyword>
<feature type="domain" description="FAD-binding FR-type" evidence="24">
    <location>
        <begin position="1119"/>
        <end position="1224"/>
    </location>
</feature>
<reference evidence="25 26" key="1">
    <citation type="submission" date="2018-05" db="EMBL/GenBank/DDBJ databases">
        <authorList>
            <person name="Datahose"/>
        </authorList>
    </citation>
    <scope>NUCLEOTIDE SEQUENCE</scope>
</reference>
<dbReference type="Pfam" id="PF08030">
    <property type="entry name" value="NAD_binding_6"/>
    <property type="match status" value="1"/>
</dbReference>
<evidence type="ECO:0000256" key="10">
    <source>
        <dbReference type="ARBA" id="ARBA00022723"/>
    </source>
</evidence>
<feature type="transmembrane region" description="Helical" evidence="22">
    <location>
        <begin position="1069"/>
        <end position="1092"/>
    </location>
</feature>
<dbReference type="InterPro" id="IPR018247">
    <property type="entry name" value="EF_Hand_1_Ca_BS"/>
</dbReference>
<dbReference type="SUPFAM" id="SSF48113">
    <property type="entry name" value="Heme-dependent peroxidases"/>
    <property type="match status" value="1"/>
</dbReference>
<dbReference type="InterPro" id="IPR019791">
    <property type="entry name" value="Haem_peroxidase_animal"/>
</dbReference>
<dbReference type="EC" id="1.6.3.1" evidence="5"/>
<dbReference type="Gene3D" id="3.40.50.80">
    <property type="entry name" value="Nucleotide-binding domain of ferredoxin-NADP reductase (FNR) module"/>
    <property type="match status" value="1"/>
</dbReference>
<keyword evidence="14" id="KW-0521">NADP</keyword>
<dbReference type="InterPro" id="IPR017938">
    <property type="entry name" value="Riboflavin_synthase-like_b-brl"/>
</dbReference>
<dbReference type="GO" id="GO:0006590">
    <property type="term" value="P:thyroid hormone generation"/>
    <property type="evidence" value="ECO:0007669"/>
    <property type="project" value="UniProtKB-UniPathway"/>
</dbReference>
<evidence type="ECO:0000313" key="25">
    <source>
        <dbReference type="Ensembl" id="ENSACLP00000013711.2"/>
    </source>
</evidence>
<evidence type="ECO:0000256" key="22">
    <source>
        <dbReference type="SAM" id="Phobius"/>
    </source>
</evidence>
<evidence type="ECO:0000256" key="8">
    <source>
        <dbReference type="ARBA" id="ARBA00022630"/>
    </source>
</evidence>
<dbReference type="PANTHER" id="PTHR11475">
    <property type="entry name" value="OXIDASE/PEROXIDASE"/>
    <property type="match status" value="1"/>
</dbReference>
<dbReference type="GO" id="GO:0042744">
    <property type="term" value="P:hydrogen peroxide catabolic process"/>
    <property type="evidence" value="ECO:0007669"/>
    <property type="project" value="UniProtKB-KW"/>
</dbReference>
<dbReference type="PROSITE" id="PS50292">
    <property type="entry name" value="PEROXIDASE_3"/>
    <property type="match status" value="1"/>
</dbReference>
<dbReference type="GO" id="GO:0042446">
    <property type="term" value="P:hormone biosynthetic process"/>
    <property type="evidence" value="ECO:0007669"/>
    <property type="project" value="UniProtKB-KW"/>
</dbReference>
<dbReference type="Pfam" id="PF08022">
    <property type="entry name" value="FAD_binding_8"/>
    <property type="match status" value="1"/>
</dbReference>
<feature type="domain" description="EF-hand" evidence="23">
    <location>
        <begin position="804"/>
        <end position="839"/>
    </location>
</feature>
<dbReference type="SMART" id="SM00054">
    <property type="entry name" value="EFh"/>
    <property type="match status" value="2"/>
</dbReference>
<dbReference type="Gene3D" id="1.10.238.10">
    <property type="entry name" value="EF-hand"/>
    <property type="match status" value="1"/>
</dbReference>
<dbReference type="InterPro" id="IPR002048">
    <property type="entry name" value="EF_hand_dom"/>
</dbReference>
<dbReference type="Gene3D" id="2.40.30.10">
    <property type="entry name" value="Translation factors"/>
    <property type="match status" value="1"/>
</dbReference>
<evidence type="ECO:0000256" key="21">
    <source>
        <dbReference type="ARBA" id="ARBA00048762"/>
    </source>
</evidence>
<keyword evidence="16" id="KW-0560">Oxidoreductase</keyword>
<dbReference type="UniPathway" id="UPA00194"/>
<dbReference type="SUPFAM" id="SSF63380">
    <property type="entry name" value="Riboflavin synthase domain-like"/>
    <property type="match status" value="1"/>
</dbReference>
<dbReference type="InterPro" id="IPR013121">
    <property type="entry name" value="Fe_red_NAD-bd_6"/>
</dbReference>
<comment type="catalytic activity">
    <reaction evidence="21">
        <text>NADPH + O2 + H(+) = H2O2 + NADP(+)</text>
        <dbReference type="Rhea" id="RHEA:11260"/>
        <dbReference type="ChEBI" id="CHEBI:15378"/>
        <dbReference type="ChEBI" id="CHEBI:15379"/>
        <dbReference type="ChEBI" id="CHEBI:16240"/>
        <dbReference type="ChEBI" id="CHEBI:57783"/>
        <dbReference type="ChEBI" id="CHEBI:58349"/>
        <dbReference type="EC" id="1.6.3.1"/>
    </reaction>
</comment>
<keyword evidence="17 22" id="KW-0472">Membrane</keyword>
<dbReference type="CDD" id="cd00051">
    <property type="entry name" value="EFh"/>
    <property type="match status" value="1"/>
</dbReference>
<evidence type="ECO:0000256" key="2">
    <source>
        <dbReference type="ARBA" id="ARBA00004141"/>
    </source>
</evidence>
<comment type="catalytic activity">
    <reaction evidence="20">
        <text>NADH + O2 + H(+) = H2O2 + NAD(+)</text>
        <dbReference type="Rhea" id="RHEA:11264"/>
        <dbReference type="ChEBI" id="CHEBI:15378"/>
        <dbReference type="ChEBI" id="CHEBI:15379"/>
        <dbReference type="ChEBI" id="CHEBI:16240"/>
        <dbReference type="ChEBI" id="CHEBI:57540"/>
        <dbReference type="ChEBI" id="CHEBI:57945"/>
        <dbReference type="EC" id="1.6.3.1"/>
    </reaction>
</comment>
<evidence type="ECO:0000256" key="9">
    <source>
        <dbReference type="ARBA" id="ARBA00022692"/>
    </source>
</evidence>
<dbReference type="Pfam" id="PF03098">
    <property type="entry name" value="An_peroxidase"/>
    <property type="match status" value="1"/>
</dbReference>
<dbReference type="GO" id="GO:0042742">
    <property type="term" value="P:defense response to bacterium"/>
    <property type="evidence" value="ECO:0007669"/>
    <property type="project" value="UniProtKB-ARBA"/>
</dbReference>
<evidence type="ECO:0000259" key="23">
    <source>
        <dbReference type="PROSITE" id="PS50222"/>
    </source>
</evidence>
<dbReference type="InterPro" id="IPR013130">
    <property type="entry name" value="Fe3_Rdtase_TM_dom"/>
</dbReference>
<feature type="transmembrane region" description="Helical" evidence="22">
    <location>
        <begin position="959"/>
        <end position="980"/>
    </location>
</feature>
<dbReference type="CDD" id="cd06186">
    <property type="entry name" value="NOX_Duox_like_FAD_NADP"/>
    <property type="match status" value="1"/>
</dbReference>
<evidence type="ECO:0000256" key="5">
    <source>
        <dbReference type="ARBA" id="ARBA00012698"/>
    </source>
</evidence>
<keyword evidence="12" id="KW-0274">FAD</keyword>